<comment type="caution">
    <text evidence="1">The sequence shown here is derived from an EMBL/GenBank/DDBJ whole genome shotgun (WGS) entry which is preliminary data.</text>
</comment>
<name>A0A1E3VQI0_9HYPH</name>
<dbReference type="GO" id="GO:0016020">
    <property type="term" value="C:membrane"/>
    <property type="evidence" value="ECO:0007669"/>
    <property type="project" value="InterPro"/>
</dbReference>
<evidence type="ECO:0000313" key="2">
    <source>
        <dbReference type="Proteomes" id="UP000094172"/>
    </source>
</evidence>
<dbReference type="InterPro" id="IPR003688">
    <property type="entry name" value="TraG/VirD4"/>
</dbReference>
<dbReference type="RefSeq" id="WP_069444507.1">
    <property type="nucleotide sequence ID" value="NZ_LPWE01000011.1"/>
</dbReference>
<dbReference type="Pfam" id="PF02534">
    <property type="entry name" value="T4SS-DNA_transf"/>
    <property type="match status" value="1"/>
</dbReference>
<keyword evidence="2" id="KW-1185">Reference proteome</keyword>
<accession>A0A1E3VQI0</accession>
<evidence type="ECO:0008006" key="3">
    <source>
        <dbReference type="Google" id="ProtNLM"/>
    </source>
</evidence>
<dbReference type="STRING" id="1774970.AUC70_05825"/>
<dbReference type="InterPro" id="IPR027417">
    <property type="entry name" value="P-loop_NTPase"/>
</dbReference>
<sequence length="185" mass="20488">MASSAFNEHFRFGSAGWADGWDLRHAGLYRRKGPQIGFFGRQPLFLDSDAPMLTIGGAGSGKLRDLLGYVVCNTPGQRMIVLDPRGELSAISWHVHASHREFAWYWNPFGLHGLPQHGCNPLDLLDASQPTFHADCKFVARALIPLTGTAESKYFEQRAASWVEAFLKFDVELRGATSLPSSPRS</sequence>
<dbReference type="AlphaFoldDB" id="A0A1E3VQI0"/>
<organism evidence="1 2">
    <name type="scientific">Methyloceanibacter stevinii</name>
    <dbReference type="NCBI Taxonomy" id="1774970"/>
    <lineage>
        <taxon>Bacteria</taxon>
        <taxon>Pseudomonadati</taxon>
        <taxon>Pseudomonadota</taxon>
        <taxon>Alphaproteobacteria</taxon>
        <taxon>Hyphomicrobiales</taxon>
        <taxon>Hyphomicrobiaceae</taxon>
        <taxon>Methyloceanibacter</taxon>
    </lineage>
</organism>
<dbReference type="EMBL" id="LPWE01000011">
    <property type="protein sequence ID" value="ODR95216.1"/>
    <property type="molecule type" value="Genomic_DNA"/>
</dbReference>
<dbReference type="SUPFAM" id="SSF52540">
    <property type="entry name" value="P-loop containing nucleoside triphosphate hydrolases"/>
    <property type="match status" value="1"/>
</dbReference>
<dbReference type="Proteomes" id="UP000094172">
    <property type="component" value="Unassembled WGS sequence"/>
</dbReference>
<protein>
    <recommendedName>
        <fullName evidence="3">Type IV secretion system coupling protein TraD DNA-binding domain-containing protein</fullName>
    </recommendedName>
</protein>
<proteinExistence type="predicted"/>
<reference evidence="1 2" key="1">
    <citation type="journal article" date="2016" name="Environ. Microbiol.">
        <title>New Methyloceanibacter diversity from North Sea sediments includes methanotroph containing solely the soluble methane monooxygenase.</title>
        <authorList>
            <person name="Vekeman B."/>
            <person name="Kerckhof F.M."/>
            <person name="Cremers G."/>
            <person name="de Vos P."/>
            <person name="Vandamme P."/>
            <person name="Boon N."/>
            <person name="Op den Camp H.J."/>
            <person name="Heylen K."/>
        </authorList>
    </citation>
    <scope>NUCLEOTIDE SEQUENCE [LARGE SCALE GENOMIC DNA]</scope>
    <source>
        <strain evidence="1 2">R-67176</strain>
    </source>
</reference>
<gene>
    <name evidence="1" type="ORF">AUC70_05825</name>
</gene>
<evidence type="ECO:0000313" key="1">
    <source>
        <dbReference type="EMBL" id="ODR95216.1"/>
    </source>
</evidence>